<dbReference type="InterPro" id="IPR051924">
    <property type="entry name" value="GST_Kappa/NadH"/>
</dbReference>
<gene>
    <name evidence="7" type="primary">gstk-1_0</name>
    <name evidence="7" type="ORF">LOCC1_G002129</name>
</gene>
<name>A0A8H8S4X3_9HELO</name>
<dbReference type="GO" id="GO:0005777">
    <property type="term" value="C:peroxisome"/>
    <property type="evidence" value="ECO:0007669"/>
    <property type="project" value="TreeGrafter"/>
</dbReference>
<dbReference type="GO" id="GO:0006749">
    <property type="term" value="P:glutathione metabolic process"/>
    <property type="evidence" value="ECO:0007669"/>
    <property type="project" value="TreeGrafter"/>
</dbReference>
<dbReference type="SUPFAM" id="SSF52833">
    <property type="entry name" value="Thioredoxin-like"/>
    <property type="match status" value="1"/>
</dbReference>
<feature type="domain" description="DSBA-like thioredoxin" evidence="6">
    <location>
        <begin position="7"/>
        <end position="209"/>
    </location>
</feature>
<dbReference type="Pfam" id="PF01323">
    <property type="entry name" value="DSBA"/>
    <property type="match status" value="1"/>
</dbReference>
<dbReference type="GO" id="GO:0004364">
    <property type="term" value="F:glutathione transferase activity"/>
    <property type="evidence" value="ECO:0007669"/>
    <property type="project" value="UniProtKB-UniRule"/>
</dbReference>
<dbReference type="GO" id="GO:0004602">
    <property type="term" value="F:glutathione peroxidase activity"/>
    <property type="evidence" value="ECO:0007669"/>
    <property type="project" value="TreeGrafter"/>
</dbReference>
<dbReference type="EC" id="2.5.1.18" evidence="4"/>
<evidence type="ECO:0000256" key="3">
    <source>
        <dbReference type="ARBA" id="ARBA00047960"/>
    </source>
</evidence>
<evidence type="ECO:0000256" key="5">
    <source>
        <dbReference type="PIRSR" id="PIRSR006386-1"/>
    </source>
</evidence>
<evidence type="ECO:0000256" key="4">
    <source>
        <dbReference type="PIRNR" id="PIRNR006386"/>
    </source>
</evidence>
<dbReference type="GO" id="GO:0005739">
    <property type="term" value="C:mitochondrion"/>
    <property type="evidence" value="ECO:0007669"/>
    <property type="project" value="TreeGrafter"/>
</dbReference>
<evidence type="ECO:0000313" key="7">
    <source>
        <dbReference type="EMBL" id="TVY47337.1"/>
    </source>
</evidence>
<dbReference type="PANTHER" id="PTHR42943">
    <property type="entry name" value="GLUTATHIONE S-TRANSFERASE KAPPA"/>
    <property type="match status" value="1"/>
</dbReference>
<keyword evidence="8" id="KW-1185">Reference proteome</keyword>
<protein>
    <recommendedName>
        <fullName evidence="4">Glutathione S-transferase kappa</fullName>
        <ecNumber evidence="4">2.5.1.18</ecNumber>
    </recommendedName>
</protein>
<evidence type="ECO:0000259" key="6">
    <source>
        <dbReference type="Pfam" id="PF01323"/>
    </source>
</evidence>
<dbReference type="OrthoDB" id="4664297at2759"/>
<evidence type="ECO:0000256" key="1">
    <source>
        <dbReference type="ARBA" id="ARBA00006494"/>
    </source>
</evidence>
<dbReference type="InterPro" id="IPR014440">
    <property type="entry name" value="HCCAis_GSTk"/>
</dbReference>
<dbReference type="PIRSF" id="PIRSF006386">
    <property type="entry name" value="HCCAis_GSTk"/>
    <property type="match status" value="1"/>
</dbReference>
<reference evidence="7 8" key="1">
    <citation type="submission" date="2018-05" db="EMBL/GenBank/DDBJ databases">
        <title>Genome sequencing and assembly of the regulated plant pathogen Lachnellula willkommii and related sister species for the development of diagnostic species identification markers.</title>
        <authorList>
            <person name="Giroux E."/>
            <person name="Bilodeau G."/>
        </authorList>
    </citation>
    <scope>NUCLEOTIDE SEQUENCE [LARGE SCALE GENOMIC DNA]</scope>
    <source>
        <strain evidence="7 8">CBS 160.35</strain>
    </source>
</reference>
<dbReference type="InterPro" id="IPR001853">
    <property type="entry name" value="DSBA-like_thioredoxin_dom"/>
</dbReference>
<keyword evidence="2 4" id="KW-0808">Transferase</keyword>
<organism evidence="7 8">
    <name type="scientific">Lachnellula occidentalis</name>
    <dbReference type="NCBI Taxonomy" id="215460"/>
    <lineage>
        <taxon>Eukaryota</taxon>
        <taxon>Fungi</taxon>
        <taxon>Dikarya</taxon>
        <taxon>Ascomycota</taxon>
        <taxon>Pezizomycotina</taxon>
        <taxon>Leotiomycetes</taxon>
        <taxon>Helotiales</taxon>
        <taxon>Lachnaceae</taxon>
        <taxon>Lachnellula</taxon>
    </lineage>
</organism>
<comment type="catalytic activity">
    <reaction evidence="3 4">
        <text>RX + glutathione = an S-substituted glutathione + a halide anion + H(+)</text>
        <dbReference type="Rhea" id="RHEA:16437"/>
        <dbReference type="ChEBI" id="CHEBI:15378"/>
        <dbReference type="ChEBI" id="CHEBI:16042"/>
        <dbReference type="ChEBI" id="CHEBI:17792"/>
        <dbReference type="ChEBI" id="CHEBI:57925"/>
        <dbReference type="ChEBI" id="CHEBI:90779"/>
        <dbReference type="EC" id="2.5.1.18"/>
    </reaction>
</comment>
<dbReference type="InterPro" id="IPR036249">
    <property type="entry name" value="Thioredoxin-like_sf"/>
</dbReference>
<proteinExistence type="inferred from homology"/>
<feature type="active site" description="Nucleophile" evidence="5">
    <location>
        <position position="15"/>
    </location>
</feature>
<dbReference type="AlphaFoldDB" id="A0A8H8S4X3"/>
<dbReference type="PANTHER" id="PTHR42943:SF2">
    <property type="entry name" value="GLUTATHIONE S-TRANSFERASE KAPPA 1"/>
    <property type="match status" value="1"/>
</dbReference>
<comment type="similarity">
    <text evidence="1 4">Belongs to the GST superfamily. Kappa family.</text>
</comment>
<dbReference type="Proteomes" id="UP000443090">
    <property type="component" value="Unassembled WGS sequence"/>
</dbReference>
<dbReference type="EMBL" id="QGMI01000098">
    <property type="protein sequence ID" value="TVY47337.1"/>
    <property type="molecule type" value="Genomic_DNA"/>
</dbReference>
<dbReference type="FunFam" id="3.40.30.10:FF:000096">
    <property type="entry name" value="Glutathione S-transferase kappa"/>
    <property type="match status" value="1"/>
</dbReference>
<dbReference type="Gene3D" id="3.40.30.10">
    <property type="entry name" value="Glutaredoxin"/>
    <property type="match status" value="1"/>
</dbReference>
<sequence length="223" mass="24829">MATPPKLTLYVDTVSPFAYLAYYITRHDPAFSKCEVTYIPIFLGGVMKACGNTPPINIKNKDRWIGVERIRWARFFGIPMTEQMPDGFPPLTLSVMRALCALTVLESESGQEALVKCLDALFEAYWVRHERIVERDVLARVLGEVLGEERGRKVLEMAGKEGKEVLGKNTDAALADGAFGLPWFVATNSKGEKETYWGVDHLAQVADHLGLEKPKTGGWKALL</sequence>
<evidence type="ECO:0000313" key="8">
    <source>
        <dbReference type="Proteomes" id="UP000443090"/>
    </source>
</evidence>
<comment type="caution">
    <text evidence="7">The sequence shown here is derived from an EMBL/GenBank/DDBJ whole genome shotgun (WGS) entry which is preliminary data.</text>
</comment>
<accession>A0A8H8S4X3</accession>
<evidence type="ECO:0000256" key="2">
    <source>
        <dbReference type="ARBA" id="ARBA00022679"/>
    </source>
</evidence>